<accession>A0A5C6ZZ76</accession>
<evidence type="ECO:0000313" key="2">
    <source>
        <dbReference type="Proteomes" id="UP000321367"/>
    </source>
</evidence>
<name>A0A5C6ZZ76_9FLAO</name>
<dbReference type="OrthoDB" id="9793805at2"/>
<dbReference type="Pfam" id="PF13528">
    <property type="entry name" value="Glyco_trans_1_3"/>
    <property type="match status" value="1"/>
</dbReference>
<organism evidence="1 2">
    <name type="scientific">Gillisia hiemivivida</name>
    <dbReference type="NCBI Taxonomy" id="291190"/>
    <lineage>
        <taxon>Bacteria</taxon>
        <taxon>Pseudomonadati</taxon>
        <taxon>Bacteroidota</taxon>
        <taxon>Flavobacteriia</taxon>
        <taxon>Flavobacteriales</taxon>
        <taxon>Flavobacteriaceae</taxon>
        <taxon>Gillisia</taxon>
    </lineage>
</organism>
<dbReference type="Gene3D" id="3.40.50.2000">
    <property type="entry name" value="Glycogen Phosphorylase B"/>
    <property type="match status" value="1"/>
</dbReference>
<dbReference type="EMBL" id="VORY01000001">
    <property type="protein sequence ID" value="TXD95496.1"/>
    <property type="molecule type" value="Genomic_DNA"/>
</dbReference>
<protein>
    <submittedName>
        <fullName evidence="1">Glycosyl transferase</fullName>
    </submittedName>
</protein>
<reference evidence="1 2" key="1">
    <citation type="submission" date="2019-08" db="EMBL/GenBank/DDBJ databases">
        <title>Genome sequence of Gillisia hiemivivida IC154 (type strain).</title>
        <authorList>
            <person name="Bowman J.P."/>
        </authorList>
    </citation>
    <scope>NUCLEOTIDE SEQUENCE [LARGE SCALE GENOMIC DNA]</scope>
    <source>
        <strain evidence="1 2">IC154</strain>
    </source>
</reference>
<dbReference type="SUPFAM" id="SSF53756">
    <property type="entry name" value="UDP-Glycosyltransferase/glycogen phosphorylase"/>
    <property type="match status" value="1"/>
</dbReference>
<keyword evidence="1" id="KW-0808">Transferase</keyword>
<keyword evidence="2" id="KW-1185">Reference proteome</keyword>
<evidence type="ECO:0000313" key="1">
    <source>
        <dbReference type="EMBL" id="TXD95496.1"/>
    </source>
</evidence>
<dbReference type="GO" id="GO:0016740">
    <property type="term" value="F:transferase activity"/>
    <property type="evidence" value="ECO:0007669"/>
    <property type="project" value="UniProtKB-KW"/>
</dbReference>
<dbReference type="RefSeq" id="WP_146928124.1">
    <property type="nucleotide sequence ID" value="NZ_CBCSHZ010000002.1"/>
</dbReference>
<sequence length="345" mass="38850">MKILYAIQGTGNGHLCRALDIIPALREKADVDILVSGVQADVGLPYEIKFNLKGLSFIFGKNGGVDLWQTFAKNKTKRLINEIRNLPLEHYDLVINDFEPVSAWAALLKGIPCIALSHQAAVLDICSPQPIKKDPFGRFILKRYAPAKTKFGFHFSQINDNIFTPVIRKQVRELKIANKGHYTVYLPAYSDKKLLKILGNFPKVQWKVFSKHNKQATSFQNIEIQPVNNELFLESLASSKGVMCGAGFETPAEVLYLKKKLLVIPMKNQFEQHCNAAALEKLGVSVLKNLKTKQYSEIEKWLANDCIVSVDFPDRTSSIIDIVLSTYHQNYPSKETSVSKDLEVI</sequence>
<proteinExistence type="predicted"/>
<comment type="caution">
    <text evidence="1">The sequence shown here is derived from an EMBL/GenBank/DDBJ whole genome shotgun (WGS) entry which is preliminary data.</text>
</comment>
<gene>
    <name evidence="1" type="ORF">ES724_00225</name>
</gene>
<dbReference type="AlphaFoldDB" id="A0A5C6ZZ76"/>
<dbReference type="Proteomes" id="UP000321367">
    <property type="component" value="Unassembled WGS sequence"/>
</dbReference>